<evidence type="ECO:0008006" key="3">
    <source>
        <dbReference type="Google" id="ProtNLM"/>
    </source>
</evidence>
<dbReference type="RefSeq" id="WP_093554240.1">
    <property type="nucleotide sequence ID" value="NZ_FPBO01000003.1"/>
</dbReference>
<dbReference type="CDD" id="cd10935">
    <property type="entry name" value="CE4_WalW"/>
    <property type="match status" value="1"/>
</dbReference>
<dbReference type="AlphaFoldDB" id="A0A1I7GEL2"/>
<evidence type="ECO:0000313" key="2">
    <source>
        <dbReference type="Proteomes" id="UP000199391"/>
    </source>
</evidence>
<accession>A0A1I7GEL2</accession>
<dbReference type="EMBL" id="FPBO01000003">
    <property type="protein sequence ID" value="SFU46853.1"/>
    <property type="molecule type" value="Genomic_DNA"/>
</dbReference>
<reference evidence="2" key="1">
    <citation type="submission" date="2016-10" db="EMBL/GenBank/DDBJ databases">
        <authorList>
            <person name="Varghese N."/>
            <person name="Submissions S."/>
        </authorList>
    </citation>
    <scope>NUCLEOTIDE SEQUENCE [LARGE SCALE GENOMIC DNA]</scope>
    <source>
        <strain evidence="2">CGMCC 1.11014</strain>
    </source>
</reference>
<proteinExistence type="predicted"/>
<dbReference type="STRING" id="1035707.SAMN05216552_1003270"/>
<dbReference type="Gene3D" id="3.20.20.370">
    <property type="entry name" value="Glycoside hydrolase/deacetylase"/>
    <property type="match status" value="1"/>
</dbReference>
<name>A0A1I7GEL2_9BURK</name>
<keyword evidence="2" id="KW-1185">Reference proteome</keyword>
<evidence type="ECO:0000313" key="1">
    <source>
        <dbReference type="EMBL" id="SFU46853.1"/>
    </source>
</evidence>
<dbReference type="GO" id="GO:0005975">
    <property type="term" value="P:carbohydrate metabolic process"/>
    <property type="evidence" value="ECO:0007669"/>
    <property type="project" value="InterPro"/>
</dbReference>
<organism evidence="1 2">
    <name type="scientific">Pseudoduganella namucuonensis</name>
    <dbReference type="NCBI Taxonomy" id="1035707"/>
    <lineage>
        <taxon>Bacteria</taxon>
        <taxon>Pseudomonadati</taxon>
        <taxon>Pseudomonadota</taxon>
        <taxon>Betaproteobacteria</taxon>
        <taxon>Burkholderiales</taxon>
        <taxon>Oxalobacteraceae</taxon>
        <taxon>Telluria group</taxon>
        <taxon>Pseudoduganella</taxon>
    </lineage>
</organism>
<gene>
    <name evidence="1" type="ORF">SAMN05216552_1003270</name>
</gene>
<dbReference type="SUPFAM" id="SSF88713">
    <property type="entry name" value="Glycoside hydrolase/deacetylase"/>
    <property type="match status" value="1"/>
</dbReference>
<protein>
    <recommendedName>
        <fullName evidence="3">Glycosyltransferase</fullName>
    </recommendedName>
</protein>
<sequence length="336" mass="36708">MLAPGAPPARLPAGHPPVLLVIVDTEEEFPWDQPFNRDNIGTRTVASQPMLHERVFDRLGIVPTYMVDWPVATAPGAVATLRGLLDAGRCEIGAQLHPWVSPPYEEAVSDFNSFAGNLPRQLEYDKLRLLTEAIAGAFGQAPLAFKSGRYGLGPHTAETIAALGYQIDTSVVPYTSFAAEGGPDFSAFDEHPYWFDAGGRALLELPVTAGYCGWLRGAGPAVYALAQRPLARLARMGGLLARSRSLERIRLTPEGAGASDMMRLTRQLRRSGCQVYSLTYHSPSLVPGHTPYVRTPDDLRRFIGDIDAYCRFFREELGGVFMSLSQLHGALRAQRG</sequence>
<dbReference type="OrthoDB" id="9771584at2"/>
<dbReference type="Proteomes" id="UP000199391">
    <property type="component" value="Unassembled WGS sequence"/>
</dbReference>
<dbReference type="InterPro" id="IPR011330">
    <property type="entry name" value="Glyco_hydro/deAcase_b/a-brl"/>
</dbReference>